<evidence type="ECO:0000313" key="2">
    <source>
        <dbReference type="EMBL" id="PTX41967.1"/>
    </source>
</evidence>
<dbReference type="Proteomes" id="UP000244174">
    <property type="component" value="Unassembled WGS sequence"/>
</dbReference>
<name>A0A2T6ADR9_9FLAO</name>
<evidence type="ECO:0000313" key="3">
    <source>
        <dbReference type="Proteomes" id="UP000244174"/>
    </source>
</evidence>
<protein>
    <submittedName>
        <fullName evidence="2">SusD-like starch-binding protein associating with outer membrane</fullName>
    </submittedName>
</protein>
<dbReference type="InterPro" id="IPR011990">
    <property type="entry name" value="TPR-like_helical_dom_sf"/>
</dbReference>
<gene>
    <name evidence="2" type="ORF">C8P64_2381</name>
</gene>
<dbReference type="OrthoDB" id="725917at2"/>
<dbReference type="SUPFAM" id="SSF48452">
    <property type="entry name" value="TPR-like"/>
    <property type="match status" value="1"/>
</dbReference>
<keyword evidence="3" id="KW-1185">Reference proteome</keyword>
<dbReference type="PROSITE" id="PS51257">
    <property type="entry name" value="PROKAR_LIPOPROTEIN"/>
    <property type="match status" value="1"/>
</dbReference>
<keyword evidence="1" id="KW-0732">Signal</keyword>
<organism evidence="2 3">
    <name type="scientific">Christiangramia gaetbulicola</name>
    <dbReference type="NCBI Taxonomy" id="703340"/>
    <lineage>
        <taxon>Bacteria</taxon>
        <taxon>Pseudomonadati</taxon>
        <taxon>Bacteroidota</taxon>
        <taxon>Flavobacteriia</taxon>
        <taxon>Flavobacteriales</taxon>
        <taxon>Flavobacteriaceae</taxon>
        <taxon>Christiangramia</taxon>
    </lineage>
</organism>
<proteinExistence type="predicted"/>
<reference evidence="2 3" key="1">
    <citation type="submission" date="2018-04" db="EMBL/GenBank/DDBJ databases">
        <title>Genomic Encyclopedia of Archaeal and Bacterial Type Strains, Phase II (KMG-II): from individual species to whole genera.</title>
        <authorList>
            <person name="Goeker M."/>
        </authorList>
    </citation>
    <scope>NUCLEOTIDE SEQUENCE [LARGE SCALE GENOMIC DNA]</scope>
    <source>
        <strain evidence="2 3">DSM 23082</strain>
    </source>
</reference>
<dbReference type="EMBL" id="QBKQ01000003">
    <property type="protein sequence ID" value="PTX41967.1"/>
    <property type="molecule type" value="Genomic_DNA"/>
</dbReference>
<dbReference type="Gene3D" id="1.25.40.390">
    <property type="match status" value="1"/>
</dbReference>
<dbReference type="RefSeq" id="WP_108172293.1">
    <property type="nucleotide sequence ID" value="NZ_QBKQ01000003.1"/>
</dbReference>
<accession>A0A2T6ADR9</accession>
<dbReference type="Pfam" id="PF12771">
    <property type="entry name" value="SusD-like_2"/>
    <property type="match status" value="1"/>
</dbReference>
<dbReference type="AlphaFoldDB" id="A0A2T6ADR9"/>
<feature type="signal peptide" evidence="1">
    <location>
        <begin position="1"/>
        <end position="21"/>
    </location>
</feature>
<evidence type="ECO:0000256" key="1">
    <source>
        <dbReference type="SAM" id="SignalP"/>
    </source>
</evidence>
<sequence>MKTIKILIWIALISVSVSCEITDANIDPDNPSAELVNAGAIYPGMIAQTHRNSVALGGRIAGILVQHFDGLDAQQIAYDQYNIGESDIDDLWDFGLYGAGSMKDAFVIIQNNEGEISALAKLYMAANLGVATSAWGDIPYSEAFVGDEGNLNPSYDTQESIYGEIQQLLTEAIDEGVASGIGAFAGAGSADDVNWEGVAHALKARYYLHLTSVNGTSAAQNALTEIQQAFTSTAQQPDFIYSTPAQNANPWFLFDNDRPSTLGISEVLFDELTDNDDPRLPFYTTDGESFAGIDGLFWGQADSPTPLISYWEVKFIEAEALVRTGGSDAEALEALKDAVSANMSYIGVSDEEINSYVGGLSLSGSEDDKIETIINEKWIAFYGNAPLEAWVDYRRTGYPDLTPNPDAVPGVNPSGIIPRRFLYPISERQANLENYEAAIQAQGGHLLDDDIWAFPSN</sequence>
<comment type="caution">
    <text evidence="2">The sequence shown here is derived from an EMBL/GenBank/DDBJ whole genome shotgun (WGS) entry which is preliminary data.</text>
</comment>
<dbReference type="InterPro" id="IPR041662">
    <property type="entry name" value="SusD-like_2"/>
</dbReference>
<feature type="chain" id="PRO_5015599895" evidence="1">
    <location>
        <begin position="22"/>
        <end position="457"/>
    </location>
</feature>